<dbReference type="AlphaFoldDB" id="A0A1C0AQ76"/>
<dbReference type="InterPro" id="IPR036188">
    <property type="entry name" value="FAD/NAD-bd_sf"/>
</dbReference>
<organism evidence="1 2">
    <name type="scientific">Tessaracoccus lapidicaptus</name>
    <dbReference type="NCBI Taxonomy" id="1427523"/>
    <lineage>
        <taxon>Bacteria</taxon>
        <taxon>Bacillati</taxon>
        <taxon>Actinomycetota</taxon>
        <taxon>Actinomycetes</taxon>
        <taxon>Propionibacteriales</taxon>
        <taxon>Propionibacteriaceae</taxon>
        <taxon>Tessaracoccus</taxon>
    </lineage>
</organism>
<accession>A0A1C0AQ76</accession>
<sequence length="393" mass="39875">MGRVIVVGAGLAGLRAAGRLAASGSEVLVLEAAGRVGGRVATEEVDGFRCDRGFQLLNPGYPAARRALDLARLDLHRFGRGAVLRTAAGRSVLADPTRHPAHAADLLRGPLTGADLAAVVRWLRGAGDDAATLAEAVARAGFSPVVGRALLRFFAGVTLDPTGATAAAQVRRLAGYFALATPGVPAQGMAAVPLQLAEPLAGRIQLGTPVTAVVPDAAGVIVHRADGREERAAGVVLAAGPVGNAALLGLEPPRMLGATTWWFAADEAPSRSPFLHLDVRAEARIANTCVQSNAVPSYAPAGRHLVQVTAVGAHGLSDGDAARESGDVLGADPRSWQLLVRHDVTHALPAMAPGAHALAPVPARTAVADDLPGASIQDALAAGERAASAVVTG</sequence>
<reference evidence="2" key="1">
    <citation type="submission" date="2016-07" db="EMBL/GenBank/DDBJ databases">
        <authorList>
            <person name="Florea S."/>
            <person name="Webb J.S."/>
            <person name="Jaromczyk J."/>
            <person name="Schardl C.L."/>
        </authorList>
    </citation>
    <scope>NUCLEOTIDE SEQUENCE [LARGE SCALE GENOMIC DNA]</scope>
    <source>
        <strain evidence="2">IPBSL-7</strain>
    </source>
</reference>
<dbReference type="InterPro" id="IPR002937">
    <property type="entry name" value="Amino_oxidase"/>
</dbReference>
<dbReference type="EMBL" id="MBQD01000011">
    <property type="protein sequence ID" value="OCL36476.1"/>
    <property type="molecule type" value="Genomic_DNA"/>
</dbReference>
<dbReference type="RefSeq" id="WP_068750755.1">
    <property type="nucleotide sequence ID" value="NZ_LR214441.1"/>
</dbReference>
<dbReference type="Proteomes" id="UP000093501">
    <property type="component" value="Unassembled WGS sequence"/>
</dbReference>
<name>A0A1C0AQ76_9ACTN</name>
<evidence type="ECO:0000313" key="1">
    <source>
        <dbReference type="EMBL" id="OCL36476.1"/>
    </source>
</evidence>
<comment type="caution">
    <text evidence="1">The sequence shown here is derived from an EMBL/GenBank/DDBJ whole genome shotgun (WGS) entry which is preliminary data.</text>
</comment>
<dbReference type="PANTHER" id="PTHR42841">
    <property type="entry name" value="AMINE OXIDASE"/>
    <property type="match status" value="1"/>
</dbReference>
<dbReference type="Pfam" id="PF01593">
    <property type="entry name" value="Amino_oxidase"/>
    <property type="match status" value="1"/>
</dbReference>
<protein>
    <submittedName>
        <fullName evidence="1">Uncharacterized protein</fullName>
    </submittedName>
</protein>
<evidence type="ECO:0000313" key="2">
    <source>
        <dbReference type="Proteomes" id="UP000093501"/>
    </source>
</evidence>
<gene>
    <name evidence="1" type="ORF">BCR15_00990</name>
</gene>
<proteinExistence type="predicted"/>
<dbReference type="SUPFAM" id="SSF51905">
    <property type="entry name" value="FAD/NAD(P)-binding domain"/>
    <property type="match status" value="1"/>
</dbReference>
<dbReference type="GO" id="GO:0016491">
    <property type="term" value="F:oxidoreductase activity"/>
    <property type="evidence" value="ECO:0007669"/>
    <property type="project" value="InterPro"/>
</dbReference>
<keyword evidence="2" id="KW-1185">Reference proteome</keyword>
<dbReference type="Gene3D" id="3.50.50.60">
    <property type="entry name" value="FAD/NAD(P)-binding domain"/>
    <property type="match status" value="1"/>
</dbReference>